<evidence type="ECO:0000313" key="1">
    <source>
        <dbReference type="EMBL" id="EDU49238.1"/>
    </source>
</evidence>
<dbReference type="InParanoid" id="B2W8L0"/>
<protein>
    <submittedName>
        <fullName evidence="1">Uncharacterized protein</fullName>
    </submittedName>
</protein>
<dbReference type="AlphaFoldDB" id="B2W8L0"/>
<gene>
    <name evidence="1" type="ORF">PTRG_06318</name>
</gene>
<name>B2W8L0_PYRTR</name>
<dbReference type="Proteomes" id="UP000001471">
    <property type="component" value="Unassembled WGS sequence"/>
</dbReference>
<sequence>MVTEACGTARRLCLPAWLPSFFTSAASDRLVIVLHLRPPTRGDFKWRKWAERADPGI</sequence>
<organism evidence="1 2">
    <name type="scientific">Pyrenophora tritici-repentis (strain Pt-1C-BFP)</name>
    <name type="common">Wheat tan spot fungus</name>
    <name type="synonym">Drechslera tritici-repentis</name>
    <dbReference type="NCBI Taxonomy" id="426418"/>
    <lineage>
        <taxon>Eukaryota</taxon>
        <taxon>Fungi</taxon>
        <taxon>Dikarya</taxon>
        <taxon>Ascomycota</taxon>
        <taxon>Pezizomycotina</taxon>
        <taxon>Dothideomycetes</taxon>
        <taxon>Pleosporomycetidae</taxon>
        <taxon>Pleosporales</taxon>
        <taxon>Pleosporineae</taxon>
        <taxon>Pleosporaceae</taxon>
        <taxon>Pyrenophora</taxon>
    </lineage>
</organism>
<accession>B2W8L0</accession>
<reference evidence="2" key="1">
    <citation type="journal article" date="2013" name="G3 (Bethesda)">
        <title>Comparative genomics of a plant-pathogenic fungus, Pyrenophora tritici-repentis, reveals transduplication and the impact of repeat elements on pathogenicity and population divergence.</title>
        <authorList>
            <person name="Manning V.A."/>
            <person name="Pandelova I."/>
            <person name="Dhillon B."/>
            <person name="Wilhelm L.J."/>
            <person name="Goodwin S.B."/>
            <person name="Berlin A.M."/>
            <person name="Figueroa M."/>
            <person name="Freitag M."/>
            <person name="Hane J.K."/>
            <person name="Henrissat B."/>
            <person name="Holman W.H."/>
            <person name="Kodira C.D."/>
            <person name="Martin J."/>
            <person name="Oliver R.P."/>
            <person name="Robbertse B."/>
            <person name="Schackwitz W."/>
            <person name="Schwartz D.C."/>
            <person name="Spatafora J.W."/>
            <person name="Turgeon B.G."/>
            <person name="Yandava C."/>
            <person name="Young S."/>
            <person name="Zhou S."/>
            <person name="Zeng Q."/>
            <person name="Grigoriev I.V."/>
            <person name="Ma L.-J."/>
            <person name="Ciuffetti L.M."/>
        </authorList>
    </citation>
    <scope>NUCLEOTIDE SEQUENCE [LARGE SCALE GENOMIC DNA]</scope>
    <source>
        <strain evidence="2">Pt-1C-BFP</strain>
    </source>
</reference>
<proteinExistence type="predicted"/>
<dbReference type="EMBL" id="DS231620">
    <property type="protein sequence ID" value="EDU49238.1"/>
    <property type="molecule type" value="Genomic_DNA"/>
</dbReference>
<evidence type="ECO:0000313" key="2">
    <source>
        <dbReference type="Proteomes" id="UP000001471"/>
    </source>
</evidence>
<dbReference type="HOGENOM" id="CLU_2997532_0_0_1"/>